<dbReference type="EMBL" id="PFHR01000053">
    <property type="protein sequence ID" value="PIW97202.1"/>
    <property type="molecule type" value="Genomic_DNA"/>
</dbReference>
<dbReference type="AlphaFoldDB" id="A0A2M7IPD0"/>
<gene>
    <name evidence="2" type="ORF">COZ82_00880</name>
</gene>
<evidence type="ECO:0000313" key="3">
    <source>
        <dbReference type="Proteomes" id="UP000230837"/>
    </source>
</evidence>
<protein>
    <submittedName>
        <fullName evidence="2">Uncharacterized protein</fullName>
    </submittedName>
</protein>
<dbReference type="Proteomes" id="UP000230837">
    <property type="component" value="Unassembled WGS sequence"/>
</dbReference>
<keyword evidence="1" id="KW-0732">Signal</keyword>
<accession>A0A2M7IPD0</accession>
<reference evidence="3" key="1">
    <citation type="submission" date="2017-09" db="EMBL/GenBank/DDBJ databases">
        <title>Depth-based differentiation of microbial function through sediment-hosted aquifers and enrichment of novel symbionts in the deep terrestrial subsurface.</title>
        <authorList>
            <person name="Probst A.J."/>
            <person name="Ladd B."/>
            <person name="Jarett J.K."/>
            <person name="Geller-Mcgrath D.E."/>
            <person name="Sieber C.M.K."/>
            <person name="Emerson J.B."/>
            <person name="Anantharaman K."/>
            <person name="Thomas B.C."/>
            <person name="Malmstrom R."/>
            <person name="Stieglmeier M."/>
            <person name="Klingl A."/>
            <person name="Woyke T."/>
            <person name="Ryan C.M."/>
            <person name="Banfield J.F."/>
        </authorList>
    </citation>
    <scope>NUCLEOTIDE SEQUENCE [LARGE SCALE GENOMIC DNA]</scope>
</reference>
<organism evidence="2 3">
    <name type="scientific">Candidatus Kaiserbacteria bacterium CG_4_8_14_3_um_filter_38_9</name>
    <dbReference type="NCBI Taxonomy" id="1974599"/>
    <lineage>
        <taxon>Bacteria</taxon>
        <taxon>Candidatus Kaiseribacteriota</taxon>
    </lineage>
</organism>
<name>A0A2M7IPD0_9BACT</name>
<evidence type="ECO:0000313" key="2">
    <source>
        <dbReference type="EMBL" id="PIW97202.1"/>
    </source>
</evidence>
<evidence type="ECO:0000256" key="1">
    <source>
        <dbReference type="SAM" id="SignalP"/>
    </source>
</evidence>
<sequence length="111" mass="12759">MKVFSFLLVFFLVYGQICPAQEGSDADTVIPMNNPIGHWKITNCLPIYDLTVKGEPFIGWDPQIELVTPEDLQIFPYQDEEDENEKVLVLSLGKWVRMDRFDLNQACFVSS</sequence>
<proteinExistence type="predicted"/>
<feature type="chain" id="PRO_5014857090" evidence="1">
    <location>
        <begin position="21"/>
        <end position="111"/>
    </location>
</feature>
<comment type="caution">
    <text evidence="2">The sequence shown here is derived from an EMBL/GenBank/DDBJ whole genome shotgun (WGS) entry which is preliminary data.</text>
</comment>
<feature type="signal peptide" evidence="1">
    <location>
        <begin position="1"/>
        <end position="20"/>
    </location>
</feature>